<dbReference type="AlphaFoldDB" id="A0AAT9GQ50"/>
<accession>A0AAT9GQ50</accession>
<dbReference type="RefSeq" id="WP_369611136.1">
    <property type="nucleotide sequence ID" value="NZ_AP031322.1"/>
</dbReference>
<dbReference type="EMBL" id="AP031322">
    <property type="protein sequence ID" value="BFH72949.1"/>
    <property type="molecule type" value="Genomic_DNA"/>
</dbReference>
<organism evidence="1">
    <name type="scientific">Sulfurisphaera javensis</name>
    <dbReference type="NCBI Taxonomy" id="2049879"/>
    <lineage>
        <taxon>Archaea</taxon>
        <taxon>Thermoproteota</taxon>
        <taxon>Thermoprotei</taxon>
        <taxon>Sulfolobales</taxon>
        <taxon>Sulfolobaceae</taxon>
        <taxon>Sulfurisphaera</taxon>
    </lineage>
</organism>
<evidence type="ECO:0008006" key="2">
    <source>
        <dbReference type="Google" id="ProtNLM"/>
    </source>
</evidence>
<sequence length="215" mass="25400">MLVSVDESGNQSTKDPYPFVIGIVIIRDEERYKKDYHNFFGDRIFKYSEDKPKISNVEGNVKGEFISFLSARIFSIAIIVEKFEDIKSLAVDIYGKLVAFHLRKIDLKGKVKVLYDRNPLLKKDEKLYIQNNFHYWLKYIKGIWISVSFEGKDKDITIFPADYVAGLTRDYELCMEREIKNEKYCGLIREWIDLLSPCIYFYTTSEIREIVRELN</sequence>
<name>A0AAT9GQ50_9CREN</name>
<reference evidence="1" key="1">
    <citation type="submission" date="2024-03" db="EMBL/GenBank/DDBJ databases">
        <title>Complete genome sequence of Sulfurisphaera javensis strain KD-1.</title>
        <authorList>
            <person name="Sakai H."/>
            <person name="Nur N."/>
            <person name="Suwanto A."/>
            <person name="Kurosawa N."/>
        </authorList>
    </citation>
    <scope>NUCLEOTIDE SEQUENCE</scope>
    <source>
        <strain evidence="1">KD-1</strain>
    </source>
</reference>
<proteinExistence type="predicted"/>
<dbReference type="KEGG" id="sjv:SJAV_08930"/>
<evidence type="ECO:0000313" key="1">
    <source>
        <dbReference type="EMBL" id="BFH72949.1"/>
    </source>
</evidence>
<dbReference type="GeneID" id="92353825"/>
<protein>
    <recommendedName>
        <fullName evidence="2">DUF3800 domain-containing protein</fullName>
    </recommendedName>
</protein>
<gene>
    <name evidence="1" type="ORF">SJAV_08930</name>
</gene>